<evidence type="ECO:0000313" key="2">
    <source>
        <dbReference type="EMBL" id="MDV2885389.1"/>
    </source>
</evidence>
<dbReference type="InterPro" id="IPR003772">
    <property type="entry name" value="YceD"/>
</dbReference>
<evidence type="ECO:0000256" key="1">
    <source>
        <dbReference type="SAM" id="MobiDB-lite"/>
    </source>
</evidence>
<dbReference type="AlphaFoldDB" id="A0AAJ2TZQ1"/>
<dbReference type="EMBL" id="JAWJAY010000001">
    <property type="protein sequence ID" value="MDV2885389.1"/>
    <property type="molecule type" value="Genomic_DNA"/>
</dbReference>
<name>A0AAJ2TZQ1_ALKPS</name>
<organism evidence="2 3">
    <name type="scientific">Alkalihalophilus pseudofirmus</name>
    <name type="common">Bacillus pseudofirmus</name>
    <dbReference type="NCBI Taxonomy" id="79885"/>
    <lineage>
        <taxon>Bacteria</taxon>
        <taxon>Bacillati</taxon>
        <taxon>Bacillota</taxon>
        <taxon>Bacilli</taxon>
        <taxon>Bacillales</taxon>
        <taxon>Bacillaceae</taxon>
        <taxon>Alkalihalophilus</taxon>
    </lineage>
</organism>
<feature type="region of interest" description="Disordered" evidence="1">
    <location>
        <begin position="132"/>
        <end position="156"/>
    </location>
</feature>
<accession>A0AAJ2TZQ1</accession>
<sequence length="172" mass="19656">MKWTLQQLQIAKHKPFIFDETIDLSDLKEQNAEIRNISPIRVQGELTYSGQLLTFSLHITGELTLPCSRTLVDVLFPIDLKVIEQFRPENAYHISKEDHEEANVITGDLVDLTPAIKEYILLEIPLQVYAENQDDPQAPPSGKGWGIVTEEDQEKKVDPRLADLAKFFDDKK</sequence>
<dbReference type="Pfam" id="PF02620">
    <property type="entry name" value="YceD"/>
    <property type="match status" value="1"/>
</dbReference>
<dbReference type="Proteomes" id="UP001285636">
    <property type="component" value="Unassembled WGS sequence"/>
</dbReference>
<evidence type="ECO:0000313" key="3">
    <source>
        <dbReference type="Proteomes" id="UP001285636"/>
    </source>
</evidence>
<comment type="caution">
    <text evidence="2">The sequence shown here is derived from an EMBL/GenBank/DDBJ whole genome shotgun (WGS) entry which is preliminary data.</text>
</comment>
<proteinExistence type="predicted"/>
<reference evidence="2" key="1">
    <citation type="submission" date="2023-10" db="EMBL/GenBank/DDBJ databases">
        <title>Screening of Alkalihalophilus pseudofirmusBZ-TG-HK211 and Its Alleviation of Salt Stress on Rapeseed Growth.</title>
        <authorList>
            <person name="Zhao B."/>
            <person name="Guo T."/>
        </authorList>
    </citation>
    <scope>NUCLEOTIDE SEQUENCE</scope>
    <source>
        <strain evidence="2">BZ-TG-HK211</strain>
    </source>
</reference>
<dbReference type="RefSeq" id="WP_323466594.1">
    <property type="nucleotide sequence ID" value="NZ_CP144224.1"/>
</dbReference>
<protein>
    <submittedName>
        <fullName evidence="2">DUF177 domain-containing protein</fullName>
    </submittedName>
</protein>
<gene>
    <name evidence="2" type="ORF">RYX45_09345</name>
</gene>